<name>A0AAV8YBN0_9CUCU</name>
<dbReference type="Proteomes" id="UP001162162">
    <property type="component" value="Unassembled WGS sequence"/>
</dbReference>
<proteinExistence type="predicted"/>
<dbReference type="EMBL" id="JAPWTK010000134">
    <property type="protein sequence ID" value="KAJ8948584.1"/>
    <property type="molecule type" value="Genomic_DNA"/>
</dbReference>
<dbReference type="AlphaFoldDB" id="A0AAV8YBN0"/>
<accession>A0AAV8YBN0</accession>
<gene>
    <name evidence="1" type="ORF">NQ318_007588</name>
</gene>
<sequence length="173" mass="19872">MCMDLPTGMQRYISCVRSKFEIIALFRLAYLSERRCLGQHGKTTALRAVLSARGYRRRLKLRRQKWFGRGRMRMEFVLSVRKSKFFWRPSKHRKKHLQILIIEGAPGWFAAKSASRKSPASVFEPVSQGEIANSINYERTKFGRIGEIRQTRPPSLANIGAKIARGPPQPPSV</sequence>
<organism evidence="1 2">
    <name type="scientific">Aromia moschata</name>
    <dbReference type="NCBI Taxonomy" id="1265417"/>
    <lineage>
        <taxon>Eukaryota</taxon>
        <taxon>Metazoa</taxon>
        <taxon>Ecdysozoa</taxon>
        <taxon>Arthropoda</taxon>
        <taxon>Hexapoda</taxon>
        <taxon>Insecta</taxon>
        <taxon>Pterygota</taxon>
        <taxon>Neoptera</taxon>
        <taxon>Endopterygota</taxon>
        <taxon>Coleoptera</taxon>
        <taxon>Polyphaga</taxon>
        <taxon>Cucujiformia</taxon>
        <taxon>Chrysomeloidea</taxon>
        <taxon>Cerambycidae</taxon>
        <taxon>Cerambycinae</taxon>
        <taxon>Callichromatini</taxon>
        <taxon>Aromia</taxon>
    </lineage>
</organism>
<evidence type="ECO:0000313" key="2">
    <source>
        <dbReference type="Proteomes" id="UP001162162"/>
    </source>
</evidence>
<protein>
    <submittedName>
        <fullName evidence="1">Uncharacterized protein</fullName>
    </submittedName>
</protein>
<reference evidence="1" key="1">
    <citation type="journal article" date="2023" name="Insect Mol. Biol.">
        <title>Genome sequencing provides insights into the evolution of gene families encoding plant cell wall-degrading enzymes in longhorned beetles.</title>
        <authorList>
            <person name="Shin N.R."/>
            <person name="Okamura Y."/>
            <person name="Kirsch R."/>
            <person name="Pauchet Y."/>
        </authorList>
    </citation>
    <scope>NUCLEOTIDE SEQUENCE</scope>
    <source>
        <strain evidence="1">AMC_N1</strain>
    </source>
</reference>
<keyword evidence="2" id="KW-1185">Reference proteome</keyword>
<evidence type="ECO:0000313" key="1">
    <source>
        <dbReference type="EMBL" id="KAJ8948584.1"/>
    </source>
</evidence>
<comment type="caution">
    <text evidence="1">The sequence shown here is derived from an EMBL/GenBank/DDBJ whole genome shotgun (WGS) entry which is preliminary data.</text>
</comment>